<dbReference type="AlphaFoldDB" id="A0A2H0KFG8"/>
<gene>
    <name evidence="1" type="ORF">COV89_02870</name>
</gene>
<protein>
    <submittedName>
        <fullName evidence="1">Uncharacterized protein</fullName>
    </submittedName>
</protein>
<evidence type="ECO:0000313" key="1">
    <source>
        <dbReference type="EMBL" id="PIQ69967.1"/>
    </source>
</evidence>
<organism evidence="1 2">
    <name type="scientific">Candidatus Shapirobacteria bacterium CG11_big_fil_rev_8_21_14_0_20_40_12</name>
    <dbReference type="NCBI Taxonomy" id="1974889"/>
    <lineage>
        <taxon>Bacteria</taxon>
        <taxon>Candidatus Shapironibacteriota</taxon>
    </lineage>
</organism>
<evidence type="ECO:0000313" key="2">
    <source>
        <dbReference type="Proteomes" id="UP000231371"/>
    </source>
</evidence>
<dbReference type="EMBL" id="PCVI01000048">
    <property type="protein sequence ID" value="PIQ69967.1"/>
    <property type="molecule type" value="Genomic_DNA"/>
</dbReference>
<sequence length="115" mass="13027">MEVDGQTAHVVVQCERENDERAVLIDNGKGEAIPCGKKGQKNWFTEGWYYSVNWGGKAGRREYVEAFVIGWGGKGLRIPGDGKYGYLLRRSDLKEFTPGEMVNLWNALERVTDQE</sequence>
<comment type="caution">
    <text evidence="1">The sequence shown here is derived from an EMBL/GenBank/DDBJ whole genome shotgun (WGS) entry which is preliminary data.</text>
</comment>
<proteinExistence type="predicted"/>
<dbReference type="Proteomes" id="UP000231371">
    <property type="component" value="Unassembled WGS sequence"/>
</dbReference>
<accession>A0A2H0KFG8</accession>
<reference evidence="1 2" key="1">
    <citation type="submission" date="2017-09" db="EMBL/GenBank/DDBJ databases">
        <title>Depth-based differentiation of microbial function through sediment-hosted aquifers and enrichment of novel symbionts in the deep terrestrial subsurface.</title>
        <authorList>
            <person name="Probst A.J."/>
            <person name="Ladd B."/>
            <person name="Jarett J.K."/>
            <person name="Geller-Mcgrath D.E."/>
            <person name="Sieber C.M."/>
            <person name="Emerson J.B."/>
            <person name="Anantharaman K."/>
            <person name="Thomas B.C."/>
            <person name="Malmstrom R."/>
            <person name="Stieglmeier M."/>
            <person name="Klingl A."/>
            <person name="Woyke T."/>
            <person name="Ryan C.M."/>
            <person name="Banfield J.F."/>
        </authorList>
    </citation>
    <scope>NUCLEOTIDE SEQUENCE [LARGE SCALE GENOMIC DNA]</scope>
    <source>
        <strain evidence="1">CG11_big_fil_rev_8_21_14_0_20_40_12</strain>
    </source>
</reference>
<name>A0A2H0KFG8_9BACT</name>